<accession>A0ABR2MFJ2</accession>
<evidence type="ECO:0000259" key="7">
    <source>
        <dbReference type="PROSITE" id="PS50180"/>
    </source>
</evidence>
<sequence>MDLLSIGSPIQNDSSLSNSVSTGAVNSSAVSSLASLSSLTSQSTSVSPEASIVDPLRGMDQIKRQPPSTASIVDLMDGLLNHVVSVAGSEKLDFMPITAFENNSLKTVFSFTKFPGRPQVTQIKATFTNKSLNSYTDFIFQAAVPKSTGGFDVRKMDDGLWSLAGQSMKASGTKQQLKRQIKQQGSHQQLNGRTPEVSGAARRALAWLRRAMCLEHASGAHLTNSQAHQGSPWAFQALHLDPASSSTLPPSGNGFITQSLSITNNQHGQKPLAMRIRIAYKVNNRDVLEQGQINSFPPGM</sequence>
<evidence type="ECO:0000256" key="5">
    <source>
        <dbReference type="ARBA" id="ARBA00023034"/>
    </source>
</evidence>
<evidence type="ECO:0000256" key="2">
    <source>
        <dbReference type="ARBA" id="ARBA00004555"/>
    </source>
</evidence>
<keyword evidence="5" id="KW-0333">Golgi apparatus</keyword>
<dbReference type="Proteomes" id="UP001412067">
    <property type="component" value="Unassembled WGS sequence"/>
</dbReference>
<keyword evidence="4" id="KW-0653">Protein transport</keyword>
<dbReference type="SUPFAM" id="SSF49348">
    <property type="entry name" value="Clathrin adaptor appendage domain"/>
    <property type="match status" value="2"/>
</dbReference>
<evidence type="ECO:0000256" key="3">
    <source>
        <dbReference type="ARBA" id="ARBA00022448"/>
    </source>
</evidence>
<protein>
    <submittedName>
        <fullName evidence="8">AP-1 complex subunit gamma-1</fullName>
    </submittedName>
</protein>
<dbReference type="InterPro" id="IPR013041">
    <property type="entry name" value="Clathrin_app_Ig-like_sf"/>
</dbReference>
<dbReference type="PROSITE" id="PS50180">
    <property type="entry name" value="GAE"/>
    <property type="match status" value="2"/>
</dbReference>
<feature type="domain" description="GAE" evidence="7">
    <location>
        <begin position="92"/>
        <end position="147"/>
    </location>
</feature>
<dbReference type="InterPro" id="IPR050840">
    <property type="entry name" value="Adaptor_Complx_Large_Subunit"/>
</dbReference>
<evidence type="ECO:0000256" key="6">
    <source>
        <dbReference type="ARBA" id="ARBA00023136"/>
    </source>
</evidence>
<name>A0ABR2MFJ2_9ASPA</name>
<reference evidence="8 9" key="1">
    <citation type="journal article" date="2022" name="Nat. Plants">
        <title>Genomes of leafy and leafless Platanthera orchids illuminate the evolution of mycoheterotrophy.</title>
        <authorList>
            <person name="Li M.H."/>
            <person name="Liu K.W."/>
            <person name="Li Z."/>
            <person name="Lu H.C."/>
            <person name="Ye Q.L."/>
            <person name="Zhang D."/>
            <person name="Wang J.Y."/>
            <person name="Li Y.F."/>
            <person name="Zhong Z.M."/>
            <person name="Liu X."/>
            <person name="Yu X."/>
            <person name="Liu D.K."/>
            <person name="Tu X.D."/>
            <person name="Liu B."/>
            <person name="Hao Y."/>
            <person name="Liao X.Y."/>
            <person name="Jiang Y.T."/>
            <person name="Sun W.H."/>
            <person name="Chen J."/>
            <person name="Chen Y.Q."/>
            <person name="Ai Y."/>
            <person name="Zhai J.W."/>
            <person name="Wu S.S."/>
            <person name="Zhou Z."/>
            <person name="Hsiao Y.Y."/>
            <person name="Wu W.L."/>
            <person name="Chen Y.Y."/>
            <person name="Lin Y.F."/>
            <person name="Hsu J.L."/>
            <person name="Li C.Y."/>
            <person name="Wang Z.W."/>
            <person name="Zhao X."/>
            <person name="Zhong W.Y."/>
            <person name="Ma X.K."/>
            <person name="Ma L."/>
            <person name="Huang J."/>
            <person name="Chen G.Z."/>
            <person name="Huang M.Z."/>
            <person name="Huang L."/>
            <person name="Peng D.H."/>
            <person name="Luo Y.B."/>
            <person name="Zou S.Q."/>
            <person name="Chen S.P."/>
            <person name="Lan S."/>
            <person name="Tsai W.C."/>
            <person name="Van de Peer Y."/>
            <person name="Liu Z.J."/>
        </authorList>
    </citation>
    <scope>NUCLEOTIDE SEQUENCE [LARGE SCALE GENOMIC DNA]</scope>
    <source>
        <strain evidence="8">Lor288</strain>
    </source>
</reference>
<comment type="subcellular location">
    <subcellularLocation>
        <location evidence="1">Endomembrane system</location>
    </subcellularLocation>
    <subcellularLocation>
        <location evidence="2">Golgi apparatus</location>
    </subcellularLocation>
</comment>
<feature type="domain" description="GAE" evidence="7">
    <location>
        <begin position="173"/>
        <end position="297"/>
    </location>
</feature>
<dbReference type="SMART" id="SM00809">
    <property type="entry name" value="Alpha_adaptinC2"/>
    <property type="match status" value="1"/>
</dbReference>
<gene>
    <name evidence="8" type="primary">GAMMA-ADR</name>
    <name evidence="8" type="ORF">KSP40_PGU006713</name>
</gene>
<evidence type="ECO:0000256" key="4">
    <source>
        <dbReference type="ARBA" id="ARBA00022927"/>
    </source>
</evidence>
<keyword evidence="3" id="KW-0813">Transport</keyword>
<dbReference type="Pfam" id="PF02883">
    <property type="entry name" value="Alpha_adaptinC2"/>
    <property type="match status" value="2"/>
</dbReference>
<dbReference type="Gene3D" id="2.60.40.1230">
    <property type="match status" value="2"/>
</dbReference>
<evidence type="ECO:0000256" key="1">
    <source>
        <dbReference type="ARBA" id="ARBA00004308"/>
    </source>
</evidence>
<proteinExistence type="predicted"/>
<dbReference type="EMBL" id="JBBWWR010000008">
    <property type="protein sequence ID" value="KAK8962344.1"/>
    <property type="molecule type" value="Genomic_DNA"/>
</dbReference>
<evidence type="ECO:0000313" key="9">
    <source>
        <dbReference type="Proteomes" id="UP001412067"/>
    </source>
</evidence>
<dbReference type="PANTHER" id="PTHR22780">
    <property type="entry name" value="ADAPTIN, ALPHA/GAMMA/EPSILON"/>
    <property type="match status" value="1"/>
</dbReference>
<organism evidence="8 9">
    <name type="scientific">Platanthera guangdongensis</name>
    <dbReference type="NCBI Taxonomy" id="2320717"/>
    <lineage>
        <taxon>Eukaryota</taxon>
        <taxon>Viridiplantae</taxon>
        <taxon>Streptophyta</taxon>
        <taxon>Embryophyta</taxon>
        <taxon>Tracheophyta</taxon>
        <taxon>Spermatophyta</taxon>
        <taxon>Magnoliopsida</taxon>
        <taxon>Liliopsida</taxon>
        <taxon>Asparagales</taxon>
        <taxon>Orchidaceae</taxon>
        <taxon>Orchidoideae</taxon>
        <taxon>Orchideae</taxon>
        <taxon>Orchidinae</taxon>
        <taxon>Platanthera</taxon>
    </lineage>
</organism>
<keyword evidence="6" id="KW-0472">Membrane</keyword>
<evidence type="ECO:0000313" key="8">
    <source>
        <dbReference type="EMBL" id="KAK8962344.1"/>
    </source>
</evidence>
<dbReference type="InterPro" id="IPR008153">
    <property type="entry name" value="GAE_dom"/>
</dbReference>
<keyword evidence="9" id="KW-1185">Reference proteome</keyword>
<dbReference type="InterPro" id="IPR008152">
    <property type="entry name" value="Clathrin_a/b/g-adaptin_app_Ig"/>
</dbReference>
<comment type="caution">
    <text evidence="8">The sequence shown here is derived from an EMBL/GenBank/DDBJ whole genome shotgun (WGS) entry which is preliminary data.</text>
</comment>